<dbReference type="Gene3D" id="2.60.40.1740">
    <property type="entry name" value="hypothetical protein (bacova_03559)"/>
    <property type="match status" value="1"/>
</dbReference>
<dbReference type="InterPro" id="IPR013320">
    <property type="entry name" value="ConA-like_dom_sf"/>
</dbReference>
<accession>A0ABT4PGH2</accession>
<dbReference type="Gene3D" id="2.60.120.200">
    <property type="match status" value="1"/>
</dbReference>
<organism evidence="3 4">
    <name type="scientific">Phocaeicola acetigenes</name>
    <dbReference type="NCBI Taxonomy" id="3016083"/>
    <lineage>
        <taxon>Bacteria</taxon>
        <taxon>Pseudomonadati</taxon>
        <taxon>Bacteroidota</taxon>
        <taxon>Bacteroidia</taxon>
        <taxon>Bacteroidales</taxon>
        <taxon>Bacteroidaceae</taxon>
        <taxon>Phocaeicola</taxon>
    </lineage>
</organism>
<sequence>MKLLNNSIMLLASAMLLMSSCQSNDIDNEHHYDNKLYISSEGVCSDLLIRADITEASREISYRLAAPATEDIQINVGAIPSMAATYNLMYNDNAIALGDEYYEIPEKTATIKAGDVSGDNIVINFKNTNQLDDKKRYVLPVSFMSASNIDLLDSKRTVYYVFKGAALINVVANISKTYFPVKWKSSVSGLKTITVEALLRSADWEAGRDNPLSSVFGIEGTFLVRIGDADRPRNQLQMVAPGGNFPNPNVAPGLPTNEWIHIAVVYDATTGERLYYQNGNLVASDNAASSSVSLGSNCYVGYSYDSSRYLPGEISELRIWNVQRTADQIATSMYTVDPTTEGLIAYWKFNEGTGGNIHDYTEHGNDLSGGTVEWVNVELPE</sequence>
<dbReference type="PROSITE" id="PS51257">
    <property type="entry name" value="PROKAR_LIPOPROTEIN"/>
    <property type="match status" value="1"/>
</dbReference>
<name>A0ABT4PGH2_9BACT</name>
<proteinExistence type="predicted"/>
<evidence type="ECO:0000313" key="4">
    <source>
        <dbReference type="Proteomes" id="UP001141933"/>
    </source>
</evidence>
<evidence type="ECO:0000259" key="2">
    <source>
        <dbReference type="Pfam" id="PF08522"/>
    </source>
</evidence>
<dbReference type="Pfam" id="PF13385">
    <property type="entry name" value="Laminin_G_3"/>
    <property type="match status" value="1"/>
</dbReference>
<dbReference type="Proteomes" id="UP001141933">
    <property type="component" value="Unassembled WGS sequence"/>
</dbReference>
<dbReference type="Pfam" id="PF08522">
    <property type="entry name" value="BT_3987-like_N"/>
    <property type="match status" value="1"/>
</dbReference>
<gene>
    <name evidence="3" type="ORF">O6P32_05375</name>
</gene>
<protein>
    <submittedName>
        <fullName evidence="3">DUF1735 and LamG domain-containing protein</fullName>
    </submittedName>
</protein>
<evidence type="ECO:0000256" key="1">
    <source>
        <dbReference type="SAM" id="SignalP"/>
    </source>
</evidence>
<reference evidence="3" key="1">
    <citation type="submission" date="2022-12" db="EMBL/GenBank/DDBJ databases">
        <title>Phocaeicola acetigenes sp. nov., isolated feces from a healthy human.</title>
        <authorList>
            <person name="Do H."/>
            <person name="Ha Y.B."/>
            <person name="Kim J.-S."/>
            <person name="Suh M.K."/>
            <person name="Kim H.S."/>
            <person name="Lee J.-S."/>
        </authorList>
    </citation>
    <scope>NUCLEOTIDE SEQUENCE</scope>
    <source>
        <strain evidence="3">KGMB11183</strain>
    </source>
</reference>
<evidence type="ECO:0000313" key="3">
    <source>
        <dbReference type="EMBL" id="MCZ8372142.1"/>
    </source>
</evidence>
<keyword evidence="1" id="KW-0732">Signal</keyword>
<feature type="chain" id="PRO_5046389642" evidence="1">
    <location>
        <begin position="26"/>
        <end position="381"/>
    </location>
</feature>
<dbReference type="SUPFAM" id="SSF49899">
    <property type="entry name" value="Concanavalin A-like lectins/glucanases"/>
    <property type="match status" value="1"/>
</dbReference>
<keyword evidence="4" id="KW-1185">Reference proteome</keyword>
<dbReference type="InterPro" id="IPR013728">
    <property type="entry name" value="BT_3987-like_N"/>
</dbReference>
<dbReference type="EMBL" id="JAPZVM010000003">
    <property type="protein sequence ID" value="MCZ8372142.1"/>
    <property type="molecule type" value="Genomic_DNA"/>
</dbReference>
<dbReference type="RefSeq" id="WP_269877215.1">
    <property type="nucleotide sequence ID" value="NZ_JAPZVM010000003.1"/>
</dbReference>
<feature type="domain" description="BT-3987-like N-terminal" evidence="2">
    <location>
        <begin position="32"/>
        <end position="148"/>
    </location>
</feature>
<comment type="caution">
    <text evidence="3">The sequence shown here is derived from an EMBL/GenBank/DDBJ whole genome shotgun (WGS) entry which is preliminary data.</text>
</comment>
<feature type="signal peptide" evidence="1">
    <location>
        <begin position="1"/>
        <end position="25"/>
    </location>
</feature>